<protein>
    <submittedName>
        <fullName evidence="1">Uncharacterized protein</fullName>
    </submittedName>
</protein>
<dbReference type="EMBL" id="JAPEVI010000003">
    <property type="protein sequence ID" value="MCX2723878.1"/>
    <property type="molecule type" value="Genomic_DNA"/>
</dbReference>
<dbReference type="RefSeq" id="WP_265963632.1">
    <property type="nucleotide sequence ID" value="NZ_JAPEVI010000003.1"/>
</dbReference>
<gene>
    <name evidence="1" type="ORF">ON753_16115</name>
</gene>
<organism evidence="1 2">
    <name type="scientific">Roseibium salinum</name>
    <dbReference type="NCBI Taxonomy" id="1604349"/>
    <lineage>
        <taxon>Bacteria</taxon>
        <taxon>Pseudomonadati</taxon>
        <taxon>Pseudomonadota</taxon>
        <taxon>Alphaproteobacteria</taxon>
        <taxon>Hyphomicrobiales</taxon>
        <taxon>Stappiaceae</taxon>
        <taxon>Roseibium</taxon>
    </lineage>
</organism>
<proteinExistence type="predicted"/>
<keyword evidence="2" id="KW-1185">Reference proteome</keyword>
<evidence type="ECO:0000313" key="1">
    <source>
        <dbReference type="EMBL" id="MCX2723878.1"/>
    </source>
</evidence>
<dbReference type="Proteomes" id="UP001300261">
    <property type="component" value="Unassembled WGS sequence"/>
</dbReference>
<comment type="caution">
    <text evidence="1">The sequence shown here is derived from an EMBL/GenBank/DDBJ whole genome shotgun (WGS) entry which is preliminary data.</text>
</comment>
<name>A0ABT3R486_9HYPH</name>
<evidence type="ECO:0000313" key="2">
    <source>
        <dbReference type="Proteomes" id="UP001300261"/>
    </source>
</evidence>
<sequence length="75" mass="8439">MRTSAPVPGSRRPKTASWREINSLRLIGGVPRHKAPLDGQARLERLRGLLQLWANGCTCAVDEDLFADILNRYRP</sequence>
<reference evidence="1 2" key="1">
    <citation type="journal article" date="2016" name="Int. J. Syst. Evol. Microbiol.">
        <title>Labrenzia salina sp. nov., isolated from the rhizosphere of the halophyte Arthrocnemum macrostachyum.</title>
        <authorList>
            <person name="Camacho M."/>
            <person name="Redondo-Gomez S."/>
            <person name="Rodriguez-Llorente I."/>
            <person name="Rohde M."/>
            <person name="Sproer C."/>
            <person name="Schumann P."/>
            <person name="Klenk H.P."/>
            <person name="Montero-Calasanz M.D.C."/>
        </authorList>
    </citation>
    <scope>NUCLEOTIDE SEQUENCE [LARGE SCALE GENOMIC DNA]</scope>
    <source>
        <strain evidence="1 2">DSM 29163</strain>
    </source>
</reference>
<accession>A0ABT3R486</accession>